<evidence type="ECO:0000313" key="1">
    <source>
        <dbReference type="EMBL" id="CAD8171602.1"/>
    </source>
</evidence>
<dbReference type="OrthoDB" id="307867at2759"/>
<reference evidence="1" key="1">
    <citation type="submission" date="2021-01" db="EMBL/GenBank/DDBJ databases">
        <authorList>
            <consortium name="Genoscope - CEA"/>
            <person name="William W."/>
        </authorList>
    </citation>
    <scope>NUCLEOTIDE SEQUENCE</scope>
</reference>
<name>A0A8S1V6M6_PAROT</name>
<proteinExistence type="predicted"/>
<dbReference type="GO" id="GO:0016226">
    <property type="term" value="P:iron-sulfur cluster assembly"/>
    <property type="evidence" value="ECO:0007669"/>
    <property type="project" value="TreeGrafter"/>
</dbReference>
<gene>
    <name evidence="1" type="ORF">POCTA_138.1.T0580216</name>
</gene>
<organism evidence="1 2">
    <name type="scientific">Paramecium octaurelia</name>
    <dbReference type="NCBI Taxonomy" id="43137"/>
    <lineage>
        <taxon>Eukaryota</taxon>
        <taxon>Sar</taxon>
        <taxon>Alveolata</taxon>
        <taxon>Ciliophora</taxon>
        <taxon>Intramacronucleata</taxon>
        <taxon>Oligohymenophorea</taxon>
        <taxon>Peniculida</taxon>
        <taxon>Parameciidae</taxon>
        <taxon>Paramecium</taxon>
    </lineage>
</organism>
<dbReference type="EMBL" id="CAJJDP010000057">
    <property type="protein sequence ID" value="CAD8171602.1"/>
    <property type="molecule type" value="Genomic_DNA"/>
</dbReference>
<accession>A0A8S1V6M6</accession>
<dbReference type="GO" id="GO:0097361">
    <property type="term" value="C:cytosolic [4Fe-4S] assembly targeting complex"/>
    <property type="evidence" value="ECO:0007669"/>
    <property type="project" value="TreeGrafter"/>
</dbReference>
<sequence>MIKNSQHQINYFCHFHSQIKLPVTENINIKMLGFNIKSSILVIGKTDGNIQIFQFKFGALKLIKELYGQNSIASSLLFTKKSNQIILVNNKMQIFSEVGIVRGCHIFQSDLHKPNCLILNKDENLLIYSSNDRAIRMLRKHNNQWSFHQKFEVSYYGYIISLSLNESENFLVCLSEFENKIFICRRNQVTNMWSIFQTINYRESQALQACFINDSIFILQLYKEENFQFYHQNQGNQHFELFKPIIEGKLNNSLKIPQRFQLQMIQQKQCLMYRKDNCINLLLIKSQDSFELQKLISLVDSNFIFRATNDGQYILIWQKNYNILLVLLLKES</sequence>
<dbReference type="Proteomes" id="UP000683925">
    <property type="component" value="Unassembled WGS sequence"/>
</dbReference>
<keyword evidence="2" id="KW-1185">Reference proteome</keyword>
<dbReference type="OMA" id="ACFINDS"/>
<protein>
    <submittedName>
        <fullName evidence="1">Uncharacterized protein</fullName>
    </submittedName>
</protein>
<comment type="caution">
    <text evidence="1">The sequence shown here is derived from an EMBL/GenBank/DDBJ whole genome shotgun (WGS) entry which is preliminary data.</text>
</comment>
<evidence type="ECO:0000313" key="2">
    <source>
        <dbReference type="Proteomes" id="UP000683925"/>
    </source>
</evidence>
<dbReference type="PANTHER" id="PTHR19920">
    <property type="entry name" value="WD40 PROTEIN CIAO1"/>
    <property type="match status" value="1"/>
</dbReference>
<dbReference type="AlphaFoldDB" id="A0A8S1V6M6"/>
<dbReference type="PANTHER" id="PTHR19920:SF0">
    <property type="entry name" value="CYTOSOLIC IRON-SULFUR PROTEIN ASSEMBLY PROTEIN CIAO1-RELATED"/>
    <property type="match status" value="1"/>
</dbReference>